<dbReference type="PaxDb" id="1148-1001837"/>
<dbReference type="EnsemblBacteria" id="BAA10719">
    <property type="protein sequence ID" value="BAA10719"/>
    <property type="gene ID" value="BAA10719"/>
</dbReference>
<dbReference type="Proteomes" id="UP000001425">
    <property type="component" value="Chromosome"/>
</dbReference>
<reference evidence="3 4" key="2">
    <citation type="journal article" date="1996" name="DNA Res.">
        <title>Sequence analysis of the genome of the unicellular cyanobacterium Synechocystis sp. strain PCC6803. II. Sequence determination of the entire genome and assignment of potential protein-coding regions.</title>
        <authorList>
            <person name="Kaneko T."/>
            <person name="Sato S."/>
            <person name="Kotani H."/>
            <person name="Tanaka A."/>
            <person name="Asamizu E."/>
            <person name="Nakamura Y."/>
            <person name="Miyajima N."/>
            <person name="Hirosawa M."/>
            <person name="Sugiura M."/>
            <person name="Sasamoto S."/>
            <person name="Kimura T."/>
            <person name="Hosouchi T."/>
            <person name="Matsuno A."/>
            <person name="Muraki A."/>
            <person name="Nakazaki N."/>
            <person name="Naruo K."/>
            <person name="Okumura S."/>
            <person name="Shimpo S."/>
            <person name="Takeuchi C."/>
            <person name="Wada T."/>
            <person name="Watanabe A."/>
            <person name="Yamada M."/>
            <person name="Yasuda M."/>
            <person name="Tabata S."/>
        </authorList>
    </citation>
    <scope>NUCLEOTIDE SEQUENCE [LARGE SCALE GENOMIC DNA]</scope>
    <source>
        <strain evidence="4">ATCC 27184 / PCC 6803 / Kazusa</strain>
    </source>
</reference>
<dbReference type="PIR" id="S77027">
    <property type="entry name" value="S77027"/>
</dbReference>
<dbReference type="PANTHER" id="PTHR43539">
    <property type="entry name" value="FLAVIN-BINDING MONOOXYGENASE-LIKE PROTEIN (AFU_ORTHOLOGUE AFUA_4G09220)"/>
    <property type="match status" value="1"/>
</dbReference>
<proteinExistence type="predicted"/>
<evidence type="ECO:0000313" key="4">
    <source>
        <dbReference type="Proteomes" id="UP000001425"/>
    </source>
</evidence>
<protein>
    <submittedName>
        <fullName evidence="3">Slr0801 protein</fullName>
    </submittedName>
</protein>
<dbReference type="PANTHER" id="PTHR43539:SF78">
    <property type="entry name" value="FLAVIN-CONTAINING MONOOXYGENASE"/>
    <property type="match status" value="1"/>
</dbReference>
<organism evidence="3 4">
    <name type="scientific">Synechocystis sp. (strain ATCC 27184 / PCC 6803 / Kazusa)</name>
    <dbReference type="NCBI Taxonomy" id="1111708"/>
    <lineage>
        <taxon>Bacteria</taxon>
        <taxon>Bacillati</taxon>
        <taxon>Cyanobacteriota</taxon>
        <taxon>Cyanophyceae</taxon>
        <taxon>Synechococcales</taxon>
        <taxon>Merismopediaceae</taxon>
        <taxon>Synechocystis</taxon>
    </lineage>
</organism>
<dbReference type="PRINTS" id="PR00411">
    <property type="entry name" value="PNDRDTASEI"/>
</dbReference>
<dbReference type="PRINTS" id="PR00368">
    <property type="entry name" value="FADPNR"/>
</dbReference>
<evidence type="ECO:0000256" key="2">
    <source>
        <dbReference type="SAM" id="Coils"/>
    </source>
</evidence>
<dbReference type="InParanoid" id="Q55951"/>
<reference evidence="3 4" key="1">
    <citation type="journal article" date="1995" name="DNA Res.">
        <title>Sequence analysis of the genome of the unicellular cyanobacterium Synechocystis sp. strain PCC6803. I. Sequence features in the 1 Mb region from map positions 64% to 92% of the genome.</title>
        <authorList>
            <person name="Kaneko T."/>
            <person name="Tanaka A."/>
            <person name="Sato S."/>
            <person name="Kotani H."/>
            <person name="Sazuka T."/>
            <person name="Miyajima N."/>
            <person name="Sugiura M."/>
            <person name="Tabata S."/>
        </authorList>
    </citation>
    <scope>NUCLEOTIDE SEQUENCE [LARGE SCALE GENOMIC DNA]</scope>
    <source>
        <strain evidence="4">ATCC 27184 / PCC 6803 / Kazusa</strain>
    </source>
</reference>
<dbReference type="NCBIfam" id="TIGR04046">
    <property type="entry name" value="MSMEG_0569_nitr"/>
    <property type="match status" value="1"/>
</dbReference>
<keyword evidence="1" id="KW-0560">Oxidoreductase</keyword>
<dbReference type="GO" id="GO:0004497">
    <property type="term" value="F:monooxygenase activity"/>
    <property type="evidence" value="ECO:0000318"/>
    <property type="project" value="GO_Central"/>
</dbReference>
<dbReference type="FunCoup" id="Q55951">
    <property type="interactions" value="33"/>
</dbReference>
<dbReference type="Gene3D" id="3.50.50.60">
    <property type="entry name" value="FAD/NAD(P)-binding domain"/>
    <property type="match status" value="1"/>
</dbReference>
<dbReference type="InterPro" id="IPR050982">
    <property type="entry name" value="Auxin_biosynth/cation_transpt"/>
</dbReference>
<dbReference type="STRING" id="1148.gene:10500223"/>
<dbReference type="AlphaFoldDB" id="Q55951"/>
<dbReference type="PhylomeDB" id="Q55951"/>
<dbReference type="Pfam" id="PF13738">
    <property type="entry name" value="Pyr_redox_3"/>
    <property type="match status" value="1"/>
</dbReference>
<dbReference type="GO" id="GO:0050660">
    <property type="term" value="F:flavin adenine dinucleotide binding"/>
    <property type="evidence" value="ECO:0000318"/>
    <property type="project" value="GO_Central"/>
</dbReference>
<accession>Q55951</accession>
<keyword evidence="2" id="KW-0175">Coiled coil</keyword>
<dbReference type="eggNOG" id="COG2072">
    <property type="taxonomic scope" value="Bacteria"/>
</dbReference>
<name>Q55951_SYNY3</name>
<dbReference type="EMBL" id="BA000022">
    <property type="protein sequence ID" value="BAA10719.1"/>
    <property type="molecule type" value="Genomic_DNA"/>
</dbReference>
<dbReference type="KEGG" id="syn:slr0801"/>
<sequence length="416" mass="46585">MKKSHYSVIIVGGGQAGLAISYLLKQESIDHVIFEKNQIGHAWRNQRWDSFCLVTPNWQCRLPGFPYAGGDDQGFMLKDEIVQYLEDYAASFQAPILEGVEVSKLSQRTDAFEVITSQGIYTADQVVVATGGYHTPKIAAIAKKLPPHIVQLHSVDYKNPETLPDRILLVGTGQSGCQIAEDLHLAGKTVHLATGSAPRSPRRYRGRDVVEWLELMGHYDLPIDEHPQKEMVRHKTNHYLTGRDGGREIDLRQFALEGMHLYGRLKDIDGNQILFADNLKENLDQADATAARIKQSIDEYIAKNQLDAPIEAPYQPVWEPTSIPLTLNIDEIDAVIWSTGFNFNYAWVDVPVFNSMGEPLHNRGVTNVAGLYFLGLPWLYTWGSGRFSGVARDAEYLAEKIRETLPANQINPCTVA</sequence>
<dbReference type="SUPFAM" id="SSF51905">
    <property type="entry name" value="FAD/NAD(P)-binding domain"/>
    <property type="match status" value="1"/>
</dbReference>
<evidence type="ECO:0000313" key="3">
    <source>
        <dbReference type="EMBL" id="BAA10719.1"/>
    </source>
</evidence>
<evidence type="ECO:0000256" key="1">
    <source>
        <dbReference type="ARBA" id="ARBA00023002"/>
    </source>
</evidence>
<gene>
    <name evidence="3" type="ordered locus">slr0801</name>
</gene>
<feature type="coiled-coil region" evidence="2">
    <location>
        <begin position="276"/>
        <end position="303"/>
    </location>
</feature>
<keyword evidence="4" id="KW-1185">Reference proteome</keyword>
<dbReference type="InterPro" id="IPR024000">
    <property type="entry name" value="CHP04046_FMN-dependent"/>
</dbReference>
<dbReference type="IntAct" id="Q55951">
    <property type="interactions" value="3"/>
</dbReference>
<dbReference type="InterPro" id="IPR036188">
    <property type="entry name" value="FAD/NAD-bd_sf"/>
</dbReference>